<feature type="region of interest" description="Disordered" evidence="1">
    <location>
        <begin position="304"/>
        <end position="326"/>
    </location>
</feature>
<evidence type="ECO:0000313" key="4">
    <source>
        <dbReference type="Proteomes" id="UP000219338"/>
    </source>
</evidence>
<feature type="region of interest" description="Disordered" evidence="1">
    <location>
        <begin position="231"/>
        <end position="281"/>
    </location>
</feature>
<dbReference type="Gene3D" id="3.30.1370.50">
    <property type="entry name" value="R3H-like domain"/>
    <property type="match status" value="1"/>
</dbReference>
<feature type="compositionally biased region" description="Low complexity" evidence="1">
    <location>
        <begin position="307"/>
        <end position="326"/>
    </location>
</feature>
<dbReference type="SUPFAM" id="SSF82708">
    <property type="entry name" value="R3H domain"/>
    <property type="match status" value="1"/>
</dbReference>
<name>A0A284R584_ARMOS</name>
<feature type="region of interest" description="Disordered" evidence="1">
    <location>
        <begin position="338"/>
        <end position="387"/>
    </location>
</feature>
<feature type="domain" description="SUZ" evidence="2">
    <location>
        <begin position="205"/>
        <end position="300"/>
    </location>
</feature>
<dbReference type="InterPro" id="IPR024771">
    <property type="entry name" value="SUZ"/>
</dbReference>
<feature type="region of interest" description="Disordered" evidence="1">
    <location>
        <begin position="450"/>
        <end position="472"/>
    </location>
</feature>
<sequence>MATGGYPLRSTALPSDHITDAAGNPYLPLFVEQNIPQSRSDSSISSLSSSRASSSSPVSTTMSDANPTASFAANFNGNGTAESTPDSTHSFTEGANPNAPSSLPADVQSLDGDQPVVADAISQSPSPDIDPQILEALRSKDRIYVLKLGELMEGLITERRARIDVLPGTSYQRLLVHRCSAYYKLVPENDPATKGLFVSATPESRIPPRRLADLVPPEFTASPAFQIMRRNQQDRRQKPHSQAGSVNGEDADLSDAEPSEAGSLGGRSNATGGSGKKRMTIEEREAAYNEARSRIFMDFEEKEKDTSASSSSLSVVSGSASTSGGSIADFEDSASSLATESEWSAPSVSRDKKRSGNSNRSLRGSATPFSSNGAGSSRNSRASSPSSFTYASLYEPAAPGPSYDGSQHPGPVSTSAYQATQYFYPYTPPGQPPNPTYVAAPYSYYSPFPYGPPVQQNPPDPSSGSSNEVYSPTPHVPYHNQYVWAHPHPPPGPVPLPVPQGSPPAEGPVMVNGPHQNPQAQNPSSFQGYSPQVYMYPMPGYYTPQPGQHMAMAPPPPPMMGQVYDPRVSAEGPFGDPDMNRHASHNGRGGYSNGLRSNRNDNGHFNGGGRGRNPPQPRHAWSFGPGISGYNGNASAGLNEIGPRFNTTRRQSNHSNGSSGNYRSSNWDEVSSTASSSTSSSSRRTYTSTSSQQQHPLPARPDWAVGLKPDPTLHATHNRHHDHSPNNSRNMSPVSPPRNLNGGPHQGLSPRRPPSNHQSVPLHSNDFPPLSSLPPTEKRAPVVAGAWTNSSSTRSLLINPGQGNALVHHPSNGNSPIAQQSRLEDSDRMFERPPPRATELFNPKVVKRPTTTHTNGKQEKETDGRRVRDPISGSNIVEQVRTMTLEDYNLDGSGQTSKEPSALAMPT</sequence>
<evidence type="ECO:0000313" key="3">
    <source>
        <dbReference type="EMBL" id="SJL03871.1"/>
    </source>
</evidence>
<keyword evidence="4" id="KW-1185">Reference proteome</keyword>
<accession>A0A284R584</accession>
<protein>
    <recommendedName>
        <fullName evidence="2">SUZ domain-containing protein</fullName>
    </recommendedName>
</protein>
<dbReference type="AlphaFoldDB" id="A0A284R584"/>
<feature type="compositionally biased region" description="Low complexity" evidence="1">
    <location>
        <begin position="38"/>
        <end position="63"/>
    </location>
</feature>
<feature type="compositionally biased region" description="Pro residues" evidence="1">
    <location>
        <begin position="450"/>
        <end position="461"/>
    </location>
</feature>
<dbReference type="Proteomes" id="UP000219338">
    <property type="component" value="Unassembled WGS sequence"/>
</dbReference>
<feature type="compositionally biased region" description="Polar residues" evidence="1">
    <location>
        <begin position="338"/>
        <end position="347"/>
    </location>
</feature>
<feature type="region of interest" description="Disordered" evidence="1">
    <location>
        <begin position="846"/>
        <end position="874"/>
    </location>
</feature>
<gene>
    <name evidence="3" type="ORF">ARMOST_07228</name>
</gene>
<dbReference type="OMA" id="NDAYGPR"/>
<feature type="compositionally biased region" description="Low complexity" evidence="1">
    <location>
        <begin position="356"/>
        <end position="387"/>
    </location>
</feature>
<feature type="compositionally biased region" description="Basic and acidic residues" evidence="1">
    <location>
        <begin position="856"/>
        <end position="869"/>
    </location>
</feature>
<proteinExistence type="predicted"/>
<dbReference type="CDD" id="cd02642">
    <property type="entry name" value="R3H_encore_like"/>
    <property type="match status" value="1"/>
</dbReference>
<dbReference type="PANTHER" id="PTHR15672">
    <property type="entry name" value="CAMP-REGULATED PHOSPHOPROTEIN 21 RELATED R3H DOMAIN CONTAINING PROTEIN"/>
    <property type="match status" value="1"/>
</dbReference>
<dbReference type="InterPro" id="IPR051937">
    <property type="entry name" value="R3H_domain_containing"/>
</dbReference>
<feature type="compositionally biased region" description="Acidic residues" evidence="1">
    <location>
        <begin position="249"/>
        <end position="258"/>
    </location>
</feature>
<feature type="region of interest" description="Disordered" evidence="1">
    <location>
        <begin position="1"/>
        <end position="110"/>
    </location>
</feature>
<evidence type="ECO:0000259" key="2">
    <source>
        <dbReference type="PROSITE" id="PS51673"/>
    </source>
</evidence>
<feature type="compositionally biased region" description="Low complexity" evidence="1">
    <location>
        <begin position="653"/>
        <end position="691"/>
    </location>
</feature>
<dbReference type="OrthoDB" id="278430at2759"/>
<organism evidence="3 4">
    <name type="scientific">Armillaria ostoyae</name>
    <name type="common">Armillaria root rot fungus</name>
    <dbReference type="NCBI Taxonomy" id="47428"/>
    <lineage>
        <taxon>Eukaryota</taxon>
        <taxon>Fungi</taxon>
        <taxon>Dikarya</taxon>
        <taxon>Basidiomycota</taxon>
        <taxon>Agaricomycotina</taxon>
        <taxon>Agaricomycetes</taxon>
        <taxon>Agaricomycetidae</taxon>
        <taxon>Agaricales</taxon>
        <taxon>Marasmiineae</taxon>
        <taxon>Physalacriaceae</taxon>
        <taxon>Armillaria</taxon>
    </lineage>
</organism>
<dbReference type="PANTHER" id="PTHR15672:SF8">
    <property type="entry name" value="PROTEIN ENCORE"/>
    <property type="match status" value="1"/>
</dbReference>
<dbReference type="STRING" id="47428.A0A284R584"/>
<dbReference type="PROSITE" id="PS51673">
    <property type="entry name" value="SUZ"/>
    <property type="match status" value="1"/>
</dbReference>
<dbReference type="Pfam" id="PF12752">
    <property type="entry name" value="SUZ"/>
    <property type="match status" value="1"/>
</dbReference>
<reference evidence="4" key="1">
    <citation type="journal article" date="2017" name="Nat. Ecol. Evol.">
        <title>Genome expansion and lineage-specific genetic innovations in the forest pathogenic fungi Armillaria.</title>
        <authorList>
            <person name="Sipos G."/>
            <person name="Prasanna A.N."/>
            <person name="Walter M.C."/>
            <person name="O'Connor E."/>
            <person name="Balint B."/>
            <person name="Krizsan K."/>
            <person name="Kiss B."/>
            <person name="Hess J."/>
            <person name="Varga T."/>
            <person name="Slot J."/>
            <person name="Riley R."/>
            <person name="Boka B."/>
            <person name="Rigling D."/>
            <person name="Barry K."/>
            <person name="Lee J."/>
            <person name="Mihaltcheva S."/>
            <person name="LaButti K."/>
            <person name="Lipzen A."/>
            <person name="Waldron R."/>
            <person name="Moloney N.M."/>
            <person name="Sperisen C."/>
            <person name="Kredics L."/>
            <person name="Vagvoelgyi C."/>
            <person name="Patrignani A."/>
            <person name="Fitzpatrick D."/>
            <person name="Nagy I."/>
            <person name="Doyle S."/>
            <person name="Anderson J.B."/>
            <person name="Grigoriev I.V."/>
            <person name="Gueldener U."/>
            <person name="Muensterkoetter M."/>
            <person name="Nagy L.G."/>
        </authorList>
    </citation>
    <scope>NUCLEOTIDE SEQUENCE [LARGE SCALE GENOMIC DNA]</scope>
    <source>
        <strain evidence="4">C18/9</strain>
    </source>
</reference>
<evidence type="ECO:0000256" key="1">
    <source>
        <dbReference type="SAM" id="MobiDB-lite"/>
    </source>
</evidence>
<feature type="compositionally biased region" description="Polar residues" evidence="1">
    <location>
        <begin position="64"/>
        <end position="101"/>
    </location>
</feature>
<feature type="region of interest" description="Disordered" evidence="1">
    <location>
        <begin position="569"/>
        <end position="778"/>
    </location>
</feature>
<dbReference type="GO" id="GO:0003676">
    <property type="term" value="F:nucleic acid binding"/>
    <property type="evidence" value="ECO:0007669"/>
    <property type="project" value="InterPro"/>
</dbReference>
<dbReference type="InterPro" id="IPR036867">
    <property type="entry name" value="R3H_dom_sf"/>
</dbReference>
<dbReference type="EMBL" id="FUEG01000004">
    <property type="protein sequence ID" value="SJL03871.1"/>
    <property type="molecule type" value="Genomic_DNA"/>
</dbReference>